<evidence type="ECO:0000259" key="2">
    <source>
        <dbReference type="SMART" id="SM00829"/>
    </source>
</evidence>
<protein>
    <submittedName>
        <fullName evidence="3">NADP-dependent oxidoreductase</fullName>
    </submittedName>
</protein>
<dbReference type="OrthoDB" id="9805663at2"/>
<organism evidence="3 4">
    <name type="scientific">Reyranella soli</name>
    <dbReference type="NCBI Taxonomy" id="1230389"/>
    <lineage>
        <taxon>Bacteria</taxon>
        <taxon>Pseudomonadati</taxon>
        <taxon>Pseudomonadota</taxon>
        <taxon>Alphaproteobacteria</taxon>
        <taxon>Hyphomicrobiales</taxon>
        <taxon>Reyranellaceae</taxon>
        <taxon>Reyranella</taxon>
    </lineage>
</organism>
<accession>A0A512NPL6</accession>
<evidence type="ECO:0000256" key="1">
    <source>
        <dbReference type="ARBA" id="ARBA00023002"/>
    </source>
</evidence>
<dbReference type="AlphaFoldDB" id="A0A512NPL6"/>
<sequence>MTDAVQIVLAKRPAGDVTADCFREEKVTLPVLADGEVLVRSRFLSLDPYMRPRMTELRSYTPPFELGKPLTGGSVGEVVDSKNPRFAKGDTVIGMLNWASHTLHDGKGLRKIDPALAPLSAHLGVLGMPSFTAWYGIRHICKPKAGETVFVSAATGAVGQVAGQLAKLAGARVVGCAGGEDKCAWAVREAGYDACFNHKTEHDVGAVLDKLCPQGIDADFENVGGRIFHAVFERLNNFGRVAFCGAISEYQDQTPMAGPPKMFTIVQRRLTLQGFIVSDHIALMADFVNEVGGLVKEGKLKSRETVVDGLAGAPAAFMGLLKGENFGKLVVRIA</sequence>
<dbReference type="SUPFAM" id="SSF50129">
    <property type="entry name" value="GroES-like"/>
    <property type="match status" value="2"/>
</dbReference>
<dbReference type="Proteomes" id="UP000321058">
    <property type="component" value="Unassembled WGS sequence"/>
</dbReference>
<dbReference type="InterPro" id="IPR045010">
    <property type="entry name" value="MDR_fam"/>
</dbReference>
<dbReference type="InterPro" id="IPR041694">
    <property type="entry name" value="ADH_N_2"/>
</dbReference>
<dbReference type="FunFam" id="3.40.50.720:FF:000121">
    <property type="entry name" value="Prostaglandin reductase 2"/>
    <property type="match status" value="1"/>
</dbReference>
<dbReference type="InterPro" id="IPR036291">
    <property type="entry name" value="NAD(P)-bd_dom_sf"/>
</dbReference>
<dbReference type="Pfam" id="PF16884">
    <property type="entry name" value="ADH_N_2"/>
    <property type="match status" value="1"/>
</dbReference>
<keyword evidence="1" id="KW-0560">Oxidoreductase</keyword>
<evidence type="ECO:0000313" key="3">
    <source>
        <dbReference type="EMBL" id="GEP60895.1"/>
    </source>
</evidence>
<name>A0A512NPL6_9HYPH</name>
<dbReference type="CDD" id="cd05288">
    <property type="entry name" value="PGDH"/>
    <property type="match status" value="1"/>
</dbReference>
<dbReference type="PANTHER" id="PTHR43205:SF7">
    <property type="entry name" value="PROSTAGLANDIN REDUCTASE 1"/>
    <property type="match status" value="1"/>
</dbReference>
<dbReference type="Gene3D" id="3.40.50.720">
    <property type="entry name" value="NAD(P)-binding Rossmann-like Domain"/>
    <property type="match status" value="1"/>
</dbReference>
<dbReference type="SUPFAM" id="SSF51735">
    <property type="entry name" value="NAD(P)-binding Rossmann-fold domains"/>
    <property type="match status" value="1"/>
</dbReference>
<dbReference type="EMBL" id="BKAJ01000188">
    <property type="protein sequence ID" value="GEP60895.1"/>
    <property type="molecule type" value="Genomic_DNA"/>
</dbReference>
<dbReference type="GO" id="GO:0016628">
    <property type="term" value="F:oxidoreductase activity, acting on the CH-CH group of donors, NAD or NADP as acceptor"/>
    <property type="evidence" value="ECO:0007669"/>
    <property type="project" value="InterPro"/>
</dbReference>
<dbReference type="RefSeq" id="WP_147156224.1">
    <property type="nucleotide sequence ID" value="NZ_BKAJ01000188.1"/>
</dbReference>
<gene>
    <name evidence="3" type="ORF">RSO01_80610</name>
</gene>
<feature type="domain" description="Enoyl reductase (ER)" evidence="2">
    <location>
        <begin position="15"/>
        <end position="331"/>
    </location>
</feature>
<dbReference type="Gene3D" id="3.90.180.10">
    <property type="entry name" value="Medium-chain alcohol dehydrogenases, catalytic domain"/>
    <property type="match status" value="1"/>
</dbReference>
<evidence type="ECO:0000313" key="4">
    <source>
        <dbReference type="Proteomes" id="UP000321058"/>
    </source>
</evidence>
<dbReference type="PANTHER" id="PTHR43205">
    <property type="entry name" value="PROSTAGLANDIN REDUCTASE"/>
    <property type="match status" value="1"/>
</dbReference>
<dbReference type="InterPro" id="IPR013149">
    <property type="entry name" value="ADH-like_C"/>
</dbReference>
<dbReference type="Pfam" id="PF00107">
    <property type="entry name" value="ADH_zinc_N"/>
    <property type="match status" value="1"/>
</dbReference>
<comment type="caution">
    <text evidence="3">The sequence shown here is derived from an EMBL/GenBank/DDBJ whole genome shotgun (WGS) entry which is preliminary data.</text>
</comment>
<dbReference type="InterPro" id="IPR011032">
    <property type="entry name" value="GroES-like_sf"/>
</dbReference>
<proteinExistence type="predicted"/>
<reference evidence="3 4" key="1">
    <citation type="submission" date="2019-07" db="EMBL/GenBank/DDBJ databases">
        <title>Whole genome shotgun sequence of Reyranella soli NBRC 108950.</title>
        <authorList>
            <person name="Hosoyama A."/>
            <person name="Uohara A."/>
            <person name="Ohji S."/>
            <person name="Ichikawa N."/>
        </authorList>
    </citation>
    <scope>NUCLEOTIDE SEQUENCE [LARGE SCALE GENOMIC DNA]</scope>
    <source>
        <strain evidence="3 4">NBRC 108950</strain>
    </source>
</reference>
<keyword evidence="4" id="KW-1185">Reference proteome</keyword>
<dbReference type="SMART" id="SM00829">
    <property type="entry name" value="PKS_ER"/>
    <property type="match status" value="1"/>
</dbReference>
<dbReference type="InterPro" id="IPR020843">
    <property type="entry name" value="ER"/>
</dbReference>